<dbReference type="EMBL" id="OQ890317">
    <property type="protein sequence ID" value="WLJ25813.1"/>
    <property type="molecule type" value="Genomic_DNA"/>
</dbReference>
<dbReference type="InterPro" id="IPR024410">
    <property type="entry name" value="Phage_TAC_12"/>
</dbReference>
<evidence type="ECO:0000313" key="1">
    <source>
        <dbReference type="EMBL" id="WLJ25813.1"/>
    </source>
</evidence>
<organism evidence="1">
    <name type="scientific">Firmicutes phage HS10</name>
    <dbReference type="NCBI Taxonomy" id="3056392"/>
    <lineage>
        <taxon>Viruses</taxon>
    </lineage>
</organism>
<proteinExistence type="predicted"/>
<sequence>MEIKIKDKTYSLIFGFKAIHYLDSLHSVEMGGMNFGQGIRTAVISLLDENPAAILEVLHAGLITEKEKPTTDEIEAYIIEQGEKGQMDKLFQSLLMLFESQPLTKSLAKKTISGMKKATEQATKTSK</sequence>
<name>A0AA49X495_9VIRU</name>
<protein>
    <submittedName>
        <fullName evidence="1">Tail assembly chaperone protein</fullName>
    </submittedName>
</protein>
<accession>A0AA49X495</accession>
<reference evidence="1" key="1">
    <citation type="submission" date="2023-04" db="EMBL/GenBank/DDBJ databases">
        <title>The human skin virome in hidradenitis suppurativa patients.</title>
        <authorList>
            <person name="Jansen D."/>
        </authorList>
    </citation>
    <scope>NUCLEOTIDE SEQUENCE</scope>
    <source>
        <strain evidence="1">VC3_JansenPhageG</strain>
    </source>
</reference>
<dbReference type="Pfam" id="PF12363">
    <property type="entry name" value="Phage_TAC_12"/>
    <property type="match status" value="1"/>
</dbReference>